<dbReference type="Pfam" id="PF00561">
    <property type="entry name" value="Abhydrolase_1"/>
    <property type="match status" value="1"/>
</dbReference>
<dbReference type="Proteomes" id="UP000199180">
    <property type="component" value="Unassembled WGS sequence"/>
</dbReference>
<organism evidence="2 3">
    <name type="scientific">Paracoccus homiensis</name>
    <dbReference type="NCBI Taxonomy" id="364199"/>
    <lineage>
        <taxon>Bacteria</taxon>
        <taxon>Pseudomonadati</taxon>
        <taxon>Pseudomonadota</taxon>
        <taxon>Alphaproteobacteria</taxon>
        <taxon>Rhodobacterales</taxon>
        <taxon>Paracoccaceae</taxon>
        <taxon>Paracoccus</taxon>
    </lineage>
</organism>
<dbReference type="RefSeq" id="WP_090734721.1">
    <property type="nucleotide sequence ID" value="NZ_FOHO01000006.1"/>
</dbReference>
<dbReference type="EMBL" id="FOHO01000006">
    <property type="protein sequence ID" value="SET56530.1"/>
    <property type="molecule type" value="Genomic_DNA"/>
</dbReference>
<dbReference type="PANTHER" id="PTHR43689">
    <property type="entry name" value="HYDROLASE"/>
    <property type="match status" value="1"/>
</dbReference>
<dbReference type="Gene3D" id="3.40.50.1820">
    <property type="entry name" value="alpha/beta hydrolase"/>
    <property type="match status" value="1"/>
</dbReference>
<evidence type="ECO:0000313" key="3">
    <source>
        <dbReference type="Proteomes" id="UP000199180"/>
    </source>
</evidence>
<dbReference type="PANTHER" id="PTHR43689:SF8">
    <property type="entry name" value="ALPHA_BETA-HYDROLASES SUPERFAMILY PROTEIN"/>
    <property type="match status" value="1"/>
</dbReference>
<dbReference type="SUPFAM" id="SSF53474">
    <property type="entry name" value="alpha/beta-Hydrolases"/>
    <property type="match status" value="1"/>
</dbReference>
<dbReference type="InterPro" id="IPR029058">
    <property type="entry name" value="AB_hydrolase_fold"/>
</dbReference>
<proteinExistence type="predicted"/>
<gene>
    <name evidence="2" type="ORF">SAMN04489858_106194</name>
</gene>
<feature type="domain" description="AB hydrolase-1" evidence="1">
    <location>
        <begin position="59"/>
        <end position="296"/>
    </location>
</feature>
<name>A0A1I0FED7_9RHOB</name>
<dbReference type="PRINTS" id="PR00111">
    <property type="entry name" value="ABHYDROLASE"/>
</dbReference>
<sequence>MTGACLAGLALLAVTGCAVDQQASKREARAEAAYPPTGQLLQVDGRQVHADIRGSGPDLVLLHGASGNSRDFTFDLVERLQDRYRVISFDRPGLGWTDDLGPRTDNPIAQAELLRQAAAQLDVRNPIVLGHSYGGAVAMGWALRDPGDTAAVVLLAGATYPWPGDLGNWYPFITSPVGKAAAVPLITAYAPESRVQDAIAGIFAPNPVPPGYADYVGAGLTLRRDSFINNAQQVDGLKPYVTAMAPRYPRLSMPIEIVHGDRDTTVGLDYHSRRMVQDLPNARLTVLPGVGHMPHHADPAAVVSAIDRAAARAGLR</sequence>
<dbReference type="InterPro" id="IPR000073">
    <property type="entry name" value="AB_hydrolase_1"/>
</dbReference>
<dbReference type="STRING" id="364199.SAMN04489858_106194"/>
<keyword evidence="3" id="KW-1185">Reference proteome</keyword>
<dbReference type="AlphaFoldDB" id="A0A1I0FED7"/>
<dbReference type="OrthoDB" id="9815441at2"/>
<evidence type="ECO:0000313" key="2">
    <source>
        <dbReference type="EMBL" id="SET56530.1"/>
    </source>
</evidence>
<accession>A0A1I0FED7</accession>
<reference evidence="2 3" key="1">
    <citation type="submission" date="2016-10" db="EMBL/GenBank/DDBJ databases">
        <authorList>
            <person name="de Groot N.N."/>
        </authorList>
    </citation>
    <scope>NUCLEOTIDE SEQUENCE [LARGE SCALE GENOMIC DNA]</scope>
    <source>
        <strain evidence="2 3">DSM 17862</strain>
    </source>
</reference>
<protein>
    <submittedName>
        <fullName evidence="2">Pimeloyl-ACP methyl ester carboxylesterase</fullName>
    </submittedName>
</protein>
<evidence type="ECO:0000259" key="1">
    <source>
        <dbReference type="Pfam" id="PF00561"/>
    </source>
</evidence>